<feature type="region of interest" description="Disordered" evidence="2">
    <location>
        <begin position="1"/>
        <end position="23"/>
    </location>
</feature>
<feature type="compositionally biased region" description="Basic and acidic residues" evidence="2">
    <location>
        <begin position="1"/>
        <end position="13"/>
    </location>
</feature>
<organism evidence="3 4">
    <name type="scientific">Gryllus longicercus</name>
    <dbReference type="NCBI Taxonomy" id="2509291"/>
    <lineage>
        <taxon>Eukaryota</taxon>
        <taxon>Metazoa</taxon>
        <taxon>Ecdysozoa</taxon>
        <taxon>Arthropoda</taxon>
        <taxon>Hexapoda</taxon>
        <taxon>Insecta</taxon>
        <taxon>Pterygota</taxon>
        <taxon>Neoptera</taxon>
        <taxon>Polyneoptera</taxon>
        <taxon>Orthoptera</taxon>
        <taxon>Ensifera</taxon>
        <taxon>Gryllidea</taxon>
        <taxon>Grylloidea</taxon>
        <taxon>Gryllidae</taxon>
        <taxon>Gryllinae</taxon>
        <taxon>Gryllus</taxon>
    </lineage>
</organism>
<dbReference type="Proteomes" id="UP001378592">
    <property type="component" value="Unassembled WGS sequence"/>
</dbReference>
<dbReference type="EMBL" id="JAZDUA010000045">
    <property type="protein sequence ID" value="KAK7871100.1"/>
    <property type="molecule type" value="Genomic_DNA"/>
</dbReference>
<protein>
    <submittedName>
        <fullName evidence="3">Uncharacterized protein</fullName>
    </submittedName>
</protein>
<evidence type="ECO:0000256" key="1">
    <source>
        <dbReference type="SAM" id="Coils"/>
    </source>
</evidence>
<accession>A0AAN9VZL1</accession>
<comment type="caution">
    <text evidence="3">The sequence shown here is derived from an EMBL/GenBank/DDBJ whole genome shotgun (WGS) entry which is preliminary data.</text>
</comment>
<sequence length="223" mass="25300">MAKIVLEEKSEIKTEEDEDMSSAGLYSIKEENADEELEPPVAVFVEPIEKLEGVCVKEETDPLAPCSTVSVASIKLEEESNIQGLWKRLKMSTKEELGTIRNEVRQTGGGSSVDPLPMDYDSDAIPFQEGQIEIEGVAEAEPEVEVVAVPPENEWRSGRVPQKNKKSSYEEQLLQMAKKEHEQKLADSVKRMEMAIKEHELEMRILEVERKIKLRKLTELMQM</sequence>
<proteinExistence type="predicted"/>
<feature type="coiled-coil region" evidence="1">
    <location>
        <begin position="178"/>
        <end position="216"/>
    </location>
</feature>
<dbReference type="AlphaFoldDB" id="A0AAN9VZL1"/>
<keyword evidence="4" id="KW-1185">Reference proteome</keyword>
<evidence type="ECO:0000313" key="3">
    <source>
        <dbReference type="EMBL" id="KAK7871100.1"/>
    </source>
</evidence>
<reference evidence="3 4" key="1">
    <citation type="submission" date="2024-03" db="EMBL/GenBank/DDBJ databases">
        <title>The genome assembly and annotation of the cricket Gryllus longicercus Weissman &amp; Gray.</title>
        <authorList>
            <person name="Szrajer S."/>
            <person name="Gray D."/>
            <person name="Ylla G."/>
        </authorList>
    </citation>
    <scope>NUCLEOTIDE SEQUENCE [LARGE SCALE GENOMIC DNA]</scope>
    <source>
        <strain evidence="3">DAG 2021-001</strain>
        <tissue evidence="3">Whole body minus gut</tissue>
    </source>
</reference>
<gene>
    <name evidence="3" type="ORF">R5R35_010464</name>
</gene>
<evidence type="ECO:0000313" key="4">
    <source>
        <dbReference type="Proteomes" id="UP001378592"/>
    </source>
</evidence>
<name>A0AAN9VZL1_9ORTH</name>
<keyword evidence="1" id="KW-0175">Coiled coil</keyword>
<evidence type="ECO:0000256" key="2">
    <source>
        <dbReference type="SAM" id="MobiDB-lite"/>
    </source>
</evidence>